<keyword evidence="1 3" id="KW-0378">Hydrolase</keyword>
<gene>
    <name evidence="3" type="ORF">NVS88_20725</name>
</gene>
<dbReference type="PANTHER" id="PTHR43329">
    <property type="entry name" value="EPOXIDE HYDROLASE"/>
    <property type="match status" value="1"/>
</dbReference>
<evidence type="ECO:0000313" key="4">
    <source>
        <dbReference type="Proteomes" id="UP001152755"/>
    </source>
</evidence>
<organism evidence="3 4">
    <name type="scientific">Speluncibacter jeojiensis</name>
    <dbReference type="NCBI Taxonomy" id="2710754"/>
    <lineage>
        <taxon>Bacteria</taxon>
        <taxon>Bacillati</taxon>
        <taxon>Actinomycetota</taxon>
        <taxon>Actinomycetes</taxon>
        <taxon>Mycobacteriales</taxon>
        <taxon>Speluncibacteraceae</taxon>
        <taxon>Speluncibacter</taxon>
    </lineage>
</organism>
<dbReference type="AlphaFoldDB" id="A0A9X4M533"/>
<dbReference type="Gene3D" id="3.40.50.1820">
    <property type="entry name" value="alpha/beta hydrolase"/>
    <property type="match status" value="1"/>
</dbReference>
<dbReference type="Proteomes" id="UP001152755">
    <property type="component" value="Unassembled WGS sequence"/>
</dbReference>
<dbReference type="InterPro" id="IPR000073">
    <property type="entry name" value="AB_hydrolase_1"/>
</dbReference>
<reference evidence="3" key="1">
    <citation type="submission" date="2022-08" db="EMBL/GenBank/DDBJ databases">
        <title>Genome analysis of Corynebacteriales strain.</title>
        <authorList>
            <person name="Lee S.D."/>
        </authorList>
    </citation>
    <scope>NUCLEOTIDE SEQUENCE</scope>
    <source>
        <strain evidence="3">D3-21</strain>
    </source>
</reference>
<evidence type="ECO:0000259" key="2">
    <source>
        <dbReference type="Pfam" id="PF00561"/>
    </source>
</evidence>
<keyword evidence="4" id="KW-1185">Reference proteome</keyword>
<comment type="caution">
    <text evidence="3">The sequence shown here is derived from an EMBL/GenBank/DDBJ whole genome shotgun (WGS) entry which is preliminary data.</text>
</comment>
<sequence length="308" mass="33979">MVAPDPSTVRLPGPWRHLDVHANGIRVHAAEMGPADPHAPLTVLLHGYGDFWWTWRHQLPALAESGRRCVAIDLRGYGDTDKPPRGYDGWTLAGDVAGLIRALGHADAALIGHADGGLVCWATALLHPRQVSSIATVSAPHPLSLRRAVLRDGAQRRALGGPLLRDQLPWGPERRLVRDDGSAAEEMLRTRSGPAWVESAEFAEVAARARSAVQVPGAAHSALEYHRWAFRSQFRPDGKRFRTAMKPPLDVPVLQIYGEQDPYVLASTFRRCGRWAPLRRTLALPVGHYAHEESPQQVNAALLEFLRR</sequence>
<dbReference type="EMBL" id="JANRHA010000020">
    <property type="protein sequence ID" value="MDG3016982.1"/>
    <property type="molecule type" value="Genomic_DNA"/>
</dbReference>
<protein>
    <submittedName>
        <fullName evidence="3">Alpha/beta hydrolase</fullName>
    </submittedName>
</protein>
<dbReference type="Pfam" id="PF00561">
    <property type="entry name" value="Abhydrolase_1"/>
    <property type="match status" value="1"/>
</dbReference>
<evidence type="ECO:0000256" key="1">
    <source>
        <dbReference type="ARBA" id="ARBA00022801"/>
    </source>
</evidence>
<dbReference type="GO" id="GO:0016787">
    <property type="term" value="F:hydrolase activity"/>
    <property type="evidence" value="ECO:0007669"/>
    <property type="project" value="UniProtKB-KW"/>
</dbReference>
<dbReference type="PRINTS" id="PR00412">
    <property type="entry name" value="EPOXHYDRLASE"/>
</dbReference>
<name>A0A9X4M533_9ACTN</name>
<evidence type="ECO:0000313" key="3">
    <source>
        <dbReference type="EMBL" id="MDG3016982.1"/>
    </source>
</evidence>
<feature type="domain" description="AB hydrolase-1" evidence="2">
    <location>
        <begin position="43"/>
        <end position="295"/>
    </location>
</feature>
<dbReference type="RefSeq" id="WP_277830426.1">
    <property type="nucleotide sequence ID" value="NZ_JAAIVF010000001.1"/>
</dbReference>
<accession>A0A9X4M533</accession>
<dbReference type="InterPro" id="IPR029058">
    <property type="entry name" value="AB_hydrolase_fold"/>
</dbReference>
<proteinExistence type="predicted"/>
<dbReference type="SUPFAM" id="SSF53474">
    <property type="entry name" value="alpha/beta-Hydrolases"/>
    <property type="match status" value="1"/>
</dbReference>
<dbReference type="InterPro" id="IPR000639">
    <property type="entry name" value="Epox_hydrolase-like"/>
</dbReference>